<evidence type="ECO:0000313" key="3">
    <source>
        <dbReference type="Proteomes" id="UP000281553"/>
    </source>
</evidence>
<name>A0A3P7N7T2_DIBLA</name>
<dbReference type="Pfam" id="PF08544">
    <property type="entry name" value="GHMP_kinases_C"/>
    <property type="match status" value="1"/>
</dbReference>
<dbReference type="InterPro" id="IPR013750">
    <property type="entry name" value="GHMP_kinase_C_dom"/>
</dbReference>
<protein>
    <recommendedName>
        <fullName evidence="1">GHMP kinase C-terminal domain-containing protein</fullName>
    </recommendedName>
</protein>
<dbReference type="Proteomes" id="UP000281553">
    <property type="component" value="Unassembled WGS sequence"/>
</dbReference>
<dbReference type="Gene3D" id="3.30.70.3170">
    <property type="match status" value="1"/>
</dbReference>
<sequence length="31" mass="3245">MTGGGFGGCVVALVKPSSVSELVQKIDVRFY</sequence>
<gene>
    <name evidence="2" type="ORF">DILT_LOCUS14985</name>
</gene>
<dbReference type="SUPFAM" id="SSF55060">
    <property type="entry name" value="GHMP Kinase, C-terminal domain"/>
    <property type="match status" value="1"/>
</dbReference>
<feature type="domain" description="GHMP kinase C-terminal" evidence="1">
    <location>
        <begin position="1"/>
        <end position="26"/>
    </location>
</feature>
<reference evidence="2 3" key="1">
    <citation type="submission" date="2018-11" db="EMBL/GenBank/DDBJ databases">
        <authorList>
            <consortium name="Pathogen Informatics"/>
        </authorList>
    </citation>
    <scope>NUCLEOTIDE SEQUENCE [LARGE SCALE GENOMIC DNA]</scope>
</reference>
<keyword evidence="3" id="KW-1185">Reference proteome</keyword>
<accession>A0A3P7N7T2</accession>
<dbReference type="OrthoDB" id="275179at2759"/>
<evidence type="ECO:0000259" key="1">
    <source>
        <dbReference type="Pfam" id="PF08544"/>
    </source>
</evidence>
<dbReference type="EMBL" id="UYRU01076760">
    <property type="protein sequence ID" value="VDN27321.1"/>
    <property type="molecule type" value="Genomic_DNA"/>
</dbReference>
<proteinExistence type="predicted"/>
<organism evidence="2 3">
    <name type="scientific">Dibothriocephalus latus</name>
    <name type="common">Fish tapeworm</name>
    <name type="synonym">Diphyllobothrium latum</name>
    <dbReference type="NCBI Taxonomy" id="60516"/>
    <lineage>
        <taxon>Eukaryota</taxon>
        <taxon>Metazoa</taxon>
        <taxon>Spiralia</taxon>
        <taxon>Lophotrochozoa</taxon>
        <taxon>Platyhelminthes</taxon>
        <taxon>Cestoda</taxon>
        <taxon>Eucestoda</taxon>
        <taxon>Diphyllobothriidea</taxon>
        <taxon>Diphyllobothriidae</taxon>
        <taxon>Dibothriocephalus</taxon>
    </lineage>
</organism>
<evidence type="ECO:0000313" key="2">
    <source>
        <dbReference type="EMBL" id="VDN27321.1"/>
    </source>
</evidence>
<dbReference type="AlphaFoldDB" id="A0A3P7N7T2"/>
<dbReference type="InterPro" id="IPR036554">
    <property type="entry name" value="GHMP_kinase_C_sf"/>
</dbReference>